<evidence type="ECO:0000313" key="2">
    <source>
        <dbReference type="EMBL" id="QOW00178.1"/>
    </source>
</evidence>
<feature type="chain" id="PRO_5039104396" evidence="1">
    <location>
        <begin position="18"/>
        <end position="152"/>
    </location>
</feature>
<protein>
    <submittedName>
        <fullName evidence="2">Uncharacterized protein</fullName>
    </submittedName>
</protein>
<keyword evidence="3" id="KW-1185">Reference proteome</keyword>
<proteinExistence type="predicted"/>
<name>A0A7M2XRB1_9NOCA</name>
<reference evidence="2 3" key="1">
    <citation type="submission" date="2020-10" db="EMBL/GenBank/DDBJ databases">
        <title>Whole genome sequence of oil-degrading bacteria Rhodococcus pyridinivorans strain 5Ap.</title>
        <authorList>
            <person name="Akhremchuk A.E."/>
            <person name="Valentovich L.N."/>
            <person name="Charniauskaya M.I."/>
            <person name="Bukliarevich H.A."/>
            <person name="Titok M.A."/>
        </authorList>
    </citation>
    <scope>NUCLEOTIDE SEQUENCE [LARGE SCALE GENOMIC DNA]</scope>
    <source>
        <strain evidence="2 3">5Ap</strain>
    </source>
</reference>
<organism evidence="2 3">
    <name type="scientific">Rhodococcus pyridinivorans</name>
    <dbReference type="NCBI Taxonomy" id="103816"/>
    <lineage>
        <taxon>Bacteria</taxon>
        <taxon>Bacillati</taxon>
        <taxon>Actinomycetota</taxon>
        <taxon>Actinomycetes</taxon>
        <taxon>Mycobacteriales</taxon>
        <taxon>Nocardiaceae</taxon>
        <taxon>Rhodococcus</taxon>
    </lineage>
</organism>
<feature type="signal peptide" evidence="1">
    <location>
        <begin position="1"/>
        <end position="17"/>
    </location>
</feature>
<sequence>MNTVRLVMILVVTSVLAIDCSTDNASSVESTTAAGIVTSTVRAVFVMNGVVRVAPYLVVDKREAGCDSDSRRVNSSARVAVSIADDQGVKVGAASLSRGLWLSDRGCQFTFAAEVKTGSDFYDVQIGAEDPITISAVEAMNKGFVIGYGYDW</sequence>
<gene>
    <name evidence="2" type="ORF">INP59_07470</name>
</gene>
<dbReference type="EMBL" id="CP063450">
    <property type="protein sequence ID" value="QOW00178.1"/>
    <property type="molecule type" value="Genomic_DNA"/>
</dbReference>
<dbReference type="Proteomes" id="UP000593818">
    <property type="component" value="Chromosome"/>
</dbReference>
<evidence type="ECO:0000256" key="1">
    <source>
        <dbReference type="SAM" id="SignalP"/>
    </source>
</evidence>
<keyword evidence="1" id="KW-0732">Signal</keyword>
<dbReference type="RefSeq" id="WP_193903473.1">
    <property type="nucleotide sequence ID" value="NZ_CP063450.1"/>
</dbReference>
<evidence type="ECO:0000313" key="3">
    <source>
        <dbReference type="Proteomes" id="UP000593818"/>
    </source>
</evidence>
<accession>A0A7M2XRB1</accession>
<dbReference type="AlphaFoldDB" id="A0A7M2XRB1"/>